<reference evidence="2 3" key="2">
    <citation type="journal article" date="2016" name="Genome Announc.">
        <title>Draft Genome Sequence of a Versatile Hydrocarbon-Degrading Bacterium, Rhodococcus pyridinivorans Strain KG-16, Collected from Oil Fields in India.</title>
        <authorList>
            <person name="Aggarwal R.K."/>
            <person name="Dawar C."/>
            <person name="Phanindranath R."/>
            <person name="Mutnuri L."/>
            <person name="Dayal A.M."/>
        </authorList>
    </citation>
    <scope>NUCLEOTIDE SEQUENCE [LARGE SCALE GENOMIC DNA]</scope>
    <source>
        <strain evidence="2 3">KG-16</strain>
    </source>
</reference>
<gene>
    <name evidence="2" type="ORF">Z045_23240</name>
</gene>
<dbReference type="RefSeq" id="WP_060654465.1">
    <property type="nucleotide sequence ID" value="NZ_AZXY01000016.1"/>
</dbReference>
<reference evidence="3" key="1">
    <citation type="submission" date="2015-01" db="EMBL/GenBank/DDBJ databases">
        <title>Draft genome sequence of Rhodococcus pyridinivorans strain KG-16, a hydrocarbon-degrading bacterium.</title>
        <authorList>
            <person name="Aggarwal R.K."/>
            <person name="Dawar C."/>
        </authorList>
    </citation>
    <scope>NUCLEOTIDE SEQUENCE [LARGE SCALE GENOMIC DNA]</scope>
    <source>
        <strain evidence="3">KG-16</strain>
    </source>
</reference>
<dbReference type="PROSITE" id="PS51257">
    <property type="entry name" value="PROKAR_LIPOPROTEIN"/>
    <property type="match status" value="1"/>
</dbReference>
<evidence type="ECO:0000313" key="3">
    <source>
        <dbReference type="Proteomes" id="UP000053060"/>
    </source>
</evidence>
<organism evidence="2 3">
    <name type="scientific">Rhodococcus pyridinivorans KG-16</name>
    <dbReference type="NCBI Taxonomy" id="1441730"/>
    <lineage>
        <taxon>Bacteria</taxon>
        <taxon>Bacillati</taxon>
        <taxon>Actinomycetota</taxon>
        <taxon>Actinomycetes</taxon>
        <taxon>Mycobacteriales</taxon>
        <taxon>Nocardiaceae</taxon>
        <taxon>Rhodococcus</taxon>
    </lineage>
</organism>
<evidence type="ECO:0000313" key="2">
    <source>
        <dbReference type="EMBL" id="KSZ56357.1"/>
    </source>
</evidence>
<feature type="signal peptide" evidence="1">
    <location>
        <begin position="1"/>
        <end position="21"/>
    </location>
</feature>
<name>A0A0V9UE85_9NOCA</name>
<comment type="caution">
    <text evidence="2">The sequence shown here is derived from an EMBL/GenBank/DDBJ whole genome shotgun (WGS) entry which is preliminary data.</text>
</comment>
<sequence>MGRAGIRAVTMVGAIAMVVLAGCSSESTPDVLQTIEPATPAAAPEVGPSPAGDVRPLDLQVDALVVEPSTGTFAALVDDGARLALFDDTAFDGPETEPRLVDLPSSAATVVTGPEGSVLAPVSGAVLRIDVADGAITEVPVDGNAASAAVLSDGRWAVGTDNGRVLVVDPGSGEVATTVGGLASVDALAVTGDAVAALDRRQTSLTELDLADAHLGPALRAGEGATQLTTDPFGRVVVTDTTGDELLVYTLDAIVLRQRYPVGPAPYAVTYDETRDLIWVTLTGSNEVVGYDLSTGIPRERHRFATVRQPNSIAVDPADAALVIASATGDGLQRIPIEGQ</sequence>
<proteinExistence type="predicted"/>
<dbReference type="PATRIC" id="fig|1441730.3.peg.4866"/>
<keyword evidence="2" id="KW-0449">Lipoprotein</keyword>
<dbReference type="InterPro" id="IPR051200">
    <property type="entry name" value="Host-pathogen_enzymatic-act"/>
</dbReference>
<dbReference type="SUPFAM" id="SSF101898">
    <property type="entry name" value="NHL repeat"/>
    <property type="match status" value="1"/>
</dbReference>
<dbReference type="Gene3D" id="2.130.10.10">
    <property type="entry name" value="YVTN repeat-like/Quinoprotein amine dehydrogenase"/>
    <property type="match status" value="2"/>
</dbReference>
<keyword evidence="1" id="KW-0732">Signal</keyword>
<dbReference type="PANTHER" id="PTHR47197:SF3">
    <property type="entry name" value="DIHYDRO-HEME D1 DEHYDROGENASE"/>
    <property type="match status" value="1"/>
</dbReference>
<feature type="chain" id="PRO_5039538106" evidence="1">
    <location>
        <begin position="22"/>
        <end position="340"/>
    </location>
</feature>
<protein>
    <submittedName>
        <fullName evidence="2">Lipoprotein</fullName>
    </submittedName>
</protein>
<dbReference type="Proteomes" id="UP000053060">
    <property type="component" value="Unassembled WGS sequence"/>
</dbReference>
<dbReference type="InterPro" id="IPR015943">
    <property type="entry name" value="WD40/YVTN_repeat-like_dom_sf"/>
</dbReference>
<evidence type="ECO:0000256" key="1">
    <source>
        <dbReference type="SAM" id="SignalP"/>
    </source>
</evidence>
<dbReference type="EMBL" id="AZXY01000016">
    <property type="protein sequence ID" value="KSZ56357.1"/>
    <property type="molecule type" value="Genomic_DNA"/>
</dbReference>
<dbReference type="PANTHER" id="PTHR47197">
    <property type="entry name" value="PROTEIN NIRF"/>
    <property type="match status" value="1"/>
</dbReference>
<accession>A0A0V9UE85</accession>
<dbReference type="AlphaFoldDB" id="A0A0V9UE85"/>